<reference evidence="2 4" key="1">
    <citation type="submission" date="2016-06" db="EMBL/GenBank/DDBJ databases">
        <authorList>
            <person name="Kjaerup R.B."/>
            <person name="Dalgaard T.S."/>
            <person name="Juul-Madsen H.R."/>
        </authorList>
    </citation>
    <scope>NUCLEOTIDE SEQUENCE [LARGE SCALE GENOMIC DNA]</scope>
    <source>
        <strain evidence="2">Orrdi1</strain>
    </source>
</reference>
<protein>
    <submittedName>
        <fullName evidence="2">General secretion pathway protein M</fullName>
    </submittedName>
</protein>
<dbReference type="KEGG" id="odi:ODI_R2052"/>
<evidence type="ECO:0000256" key="1">
    <source>
        <dbReference type="SAM" id="Phobius"/>
    </source>
</evidence>
<accession>A0A1C3K5B8</accession>
<keyword evidence="1" id="KW-1133">Transmembrane helix</keyword>
<dbReference type="EMBL" id="FLRC01000038">
    <property type="protein sequence ID" value="SBT26682.1"/>
    <property type="molecule type" value="Genomic_DNA"/>
</dbReference>
<dbReference type="RefSeq" id="WP_067756911.1">
    <property type="nucleotide sequence ID" value="NZ_LT907988.1"/>
</dbReference>
<dbReference type="GO" id="GO:0015628">
    <property type="term" value="P:protein secretion by the type II secretion system"/>
    <property type="evidence" value="ECO:0007669"/>
    <property type="project" value="InterPro"/>
</dbReference>
<dbReference type="GO" id="GO:0015627">
    <property type="term" value="C:type II protein secretion system complex"/>
    <property type="evidence" value="ECO:0007669"/>
    <property type="project" value="InterPro"/>
</dbReference>
<gene>
    <name evidence="2" type="ORF">ODI_01973</name>
    <name evidence="3" type="ORF">ODI_R2052</name>
</gene>
<evidence type="ECO:0000313" key="2">
    <source>
        <dbReference type="EMBL" id="SBT26682.1"/>
    </source>
</evidence>
<keyword evidence="1" id="KW-0472">Membrane</keyword>
<keyword evidence="1" id="KW-0812">Transmembrane</keyword>
<evidence type="ECO:0000313" key="4">
    <source>
        <dbReference type="Proteomes" id="UP000078558"/>
    </source>
</evidence>
<keyword evidence="4" id="KW-1185">Reference proteome</keyword>
<dbReference type="OrthoDB" id="8852411at2"/>
<dbReference type="InterPro" id="IPR007690">
    <property type="entry name" value="T2SS_GspM"/>
</dbReference>
<organism evidence="2 4">
    <name type="scientific">Orrella dioscoreae</name>
    <dbReference type="NCBI Taxonomy" id="1851544"/>
    <lineage>
        <taxon>Bacteria</taxon>
        <taxon>Pseudomonadati</taxon>
        <taxon>Pseudomonadota</taxon>
        <taxon>Betaproteobacteria</taxon>
        <taxon>Burkholderiales</taxon>
        <taxon>Alcaligenaceae</taxon>
        <taxon>Orrella</taxon>
    </lineage>
</organism>
<dbReference type="STRING" id="1851544.ODI_01973"/>
<evidence type="ECO:0000313" key="3">
    <source>
        <dbReference type="EMBL" id="SOE49409.1"/>
    </source>
</evidence>
<reference evidence="3 4" key="2">
    <citation type="submission" date="2017-08" db="EMBL/GenBank/DDBJ databases">
        <authorList>
            <person name="de Groot N.N."/>
        </authorList>
    </citation>
    <scope>NUCLEOTIDE SEQUENCE [LARGE SCALE GENOMIC DNA]</scope>
    <source>
        <strain evidence="3">Orrdi1</strain>
    </source>
</reference>
<proteinExistence type="predicted"/>
<dbReference type="Pfam" id="PF04612">
    <property type="entry name" value="T2SSM"/>
    <property type="match status" value="1"/>
</dbReference>
<sequence>MNSKLSGRLAAKLPVLPPAWRQRWHAARDKAAARWRQLTSREQALLAALGAILLLALVVQLAVRPALNDIARSGTELPRLRAQAAQVDAMVQEAQALQGAVRGRIPPAELGSELAASLAQAGLNGEHAVAAVADGADPAWDLRVSEVSAAALFNWLATAPAQFRLSLQSGELARSEDAAGKPVAARLTGTLRLVATGEGS</sequence>
<dbReference type="Proteomes" id="UP000078558">
    <property type="component" value="Chromosome I"/>
</dbReference>
<dbReference type="EMBL" id="LT907988">
    <property type="protein sequence ID" value="SOE49409.1"/>
    <property type="molecule type" value="Genomic_DNA"/>
</dbReference>
<dbReference type="AlphaFoldDB" id="A0A1C3K5B8"/>
<name>A0A1C3K5B8_9BURK</name>
<feature type="transmembrane region" description="Helical" evidence="1">
    <location>
        <begin position="44"/>
        <end position="63"/>
    </location>
</feature>